<keyword evidence="1" id="KW-0732">Signal</keyword>
<keyword evidence="4" id="KW-1185">Reference proteome</keyword>
<feature type="chain" id="PRO_5047225685" description="SLH domain-containing protein" evidence="1">
    <location>
        <begin position="26"/>
        <end position="1033"/>
    </location>
</feature>
<evidence type="ECO:0000256" key="1">
    <source>
        <dbReference type="SAM" id="SignalP"/>
    </source>
</evidence>
<dbReference type="PROSITE" id="PS51272">
    <property type="entry name" value="SLH"/>
    <property type="match status" value="1"/>
</dbReference>
<name>A0ABW0WBH2_9BACL</name>
<dbReference type="InterPro" id="IPR001119">
    <property type="entry name" value="SLH_dom"/>
</dbReference>
<reference evidence="4" key="1">
    <citation type="journal article" date="2019" name="Int. J. Syst. Evol. Microbiol.">
        <title>The Global Catalogue of Microorganisms (GCM) 10K type strain sequencing project: providing services to taxonomists for standard genome sequencing and annotation.</title>
        <authorList>
            <consortium name="The Broad Institute Genomics Platform"/>
            <consortium name="The Broad Institute Genome Sequencing Center for Infectious Disease"/>
            <person name="Wu L."/>
            <person name="Ma J."/>
        </authorList>
    </citation>
    <scope>NUCLEOTIDE SEQUENCE [LARGE SCALE GENOMIC DNA]</scope>
    <source>
        <strain evidence="4">CGMCC 1.3240</strain>
    </source>
</reference>
<accession>A0ABW0WBH2</accession>
<comment type="caution">
    <text evidence="3">The sequence shown here is derived from an EMBL/GenBank/DDBJ whole genome shotgun (WGS) entry which is preliminary data.</text>
</comment>
<gene>
    <name evidence="3" type="ORF">ACFPYJ_31920</name>
</gene>
<organism evidence="3 4">
    <name type="scientific">Paenibacillus solisilvae</name>
    <dbReference type="NCBI Taxonomy" id="2486751"/>
    <lineage>
        <taxon>Bacteria</taxon>
        <taxon>Bacillati</taxon>
        <taxon>Bacillota</taxon>
        <taxon>Bacilli</taxon>
        <taxon>Bacillales</taxon>
        <taxon>Paenibacillaceae</taxon>
        <taxon>Paenibacillus</taxon>
    </lineage>
</organism>
<dbReference type="RefSeq" id="WP_379192418.1">
    <property type="nucleotide sequence ID" value="NZ_JBHSOW010000130.1"/>
</dbReference>
<feature type="domain" description="SLH" evidence="2">
    <location>
        <begin position="103"/>
        <end position="170"/>
    </location>
</feature>
<proteinExistence type="predicted"/>
<dbReference type="Proteomes" id="UP001596047">
    <property type="component" value="Unassembled WGS sequence"/>
</dbReference>
<evidence type="ECO:0000313" key="3">
    <source>
        <dbReference type="EMBL" id="MFC5653650.1"/>
    </source>
</evidence>
<evidence type="ECO:0000259" key="2">
    <source>
        <dbReference type="PROSITE" id="PS51272"/>
    </source>
</evidence>
<protein>
    <recommendedName>
        <fullName evidence="2">SLH domain-containing protein</fullName>
    </recommendedName>
</protein>
<feature type="signal peptide" evidence="1">
    <location>
        <begin position="1"/>
        <end position="25"/>
    </location>
</feature>
<evidence type="ECO:0000313" key="4">
    <source>
        <dbReference type="Proteomes" id="UP001596047"/>
    </source>
</evidence>
<dbReference type="EMBL" id="JBHSOW010000130">
    <property type="protein sequence ID" value="MFC5653650.1"/>
    <property type="molecule type" value="Genomic_DNA"/>
</dbReference>
<sequence>MMKRIYGFLSLLLLFYAFCSPAAMAEETVPAEEGTVENAADRFTDLKDLPAEVKDKFDVLIKSGIFNGISADRFGLDLKMNRAQMAKVAALAFELPVDLQLKASSFSDVLPDHANGYALPYIEALKVAKLTKGYDAEGTRYNPAGEVGRQELAAFLIRGLGLEDAALQAQPIDDQTVDQWARPYVALALENKLLTNKDGGAAFEGSAPVTRYELALAAYEARNLFLAGKETGKVSILEAQAAGVKKVSVKLNKVVDTEKAKLGVTKDGSDLPCDTEWAEDKKSATITLDDKLVQGKYQVKLSGLDEGTVDKAEAEFTAEDERLETLEFAGSSDILPQSKVTIEFKAANQFGEQSDWTAGNFRIETGSASIKAIPLAGKQAFQLNLSREPKGTPVSVLLFLNPVTADTKQVSKLFTVGDPQVVSKIEPGDLKFFGSDNTLKPGGRAYLLFSVFDQYGFRISDPDLIKGDRGITSTFSEPGVFIENPSMGKLFDYDNDGYPDLTLEVSPDVKLGKEVNLMMFSKIYGQTASVTLKVAGASMPASVEIDFSDTLTVGDEDAYIPIVVKDEGGNALSPSQIVDAETAGLIQVVGSDQLVLEADPPTRTDYSVNPNVSRKTAIQATGPDRGKIRIARVTGAGQAAVSVILTYIGKNAQLNINVEQAKERVPSSIKLDGDNSIMLLPGTEKQMKFKVLDQYGDQFNSALPEYKVDYKLERTGGEAGAVTTKGAAVLSDVNSTVRSEINNSSGKGVTFVADPKKTGTYRLSASLVRVDASGANLGIQSSASANAEVFGGTQTLTYEMDLDDTLFAAGKYYYEHREIPTVIDATYLLQNRDMFAREIEISAKDQLGREVALPSGIIRQIGASDPDLIGDDDASRIIGLNAGKATVTVIFDTPTGAQMLSKEVEVKYERPTIQELKVDKSANVVDSSLLNGLLPWDGNLMKKVTVTDQFGDSFANDKIIQYNDLFGISFLIGDIHYRTNTSADIKDKIYIDSSNRIVYMPGSGNAGDNNIIDFTLTAVAPSGKTYSTFVSVQ</sequence>